<name>A0ABR3GBH7_9PEZI</name>
<accession>A0ABR3GBH7</accession>
<dbReference type="InterPro" id="IPR037221">
    <property type="entry name" value="H-type_lectin_dom_sf"/>
</dbReference>
<evidence type="ECO:0000313" key="5">
    <source>
        <dbReference type="Proteomes" id="UP001447188"/>
    </source>
</evidence>
<dbReference type="Gene3D" id="2.60.40.2080">
    <property type="match status" value="3"/>
</dbReference>
<dbReference type="EMBL" id="JBBBZM010000134">
    <property type="protein sequence ID" value="KAL0633173.1"/>
    <property type="molecule type" value="Genomic_DNA"/>
</dbReference>
<keyword evidence="1" id="KW-0175">Coiled coil</keyword>
<evidence type="ECO:0000256" key="2">
    <source>
        <dbReference type="SAM" id="MobiDB-lite"/>
    </source>
</evidence>
<proteinExistence type="predicted"/>
<keyword evidence="5" id="KW-1185">Reference proteome</keyword>
<protein>
    <recommendedName>
        <fullName evidence="3">H-type lectin domain-containing protein</fullName>
    </recommendedName>
</protein>
<feature type="compositionally biased region" description="Polar residues" evidence="2">
    <location>
        <begin position="409"/>
        <end position="424"/>
    </location>
</feature>
<sequence length="683" mass="74837">MSRPLLVPYNGSMRLGQGYNSFLQTPCIDRAVQIDSEDVVRVIGGPQIVSYSSRLVNRISDVARSMNISPAVSIKSGSLEVPGHHVSIDEIKFAESDFNAVVSVRVVNQTTESRDNITFKKPPSMVVPTGDSAKFQEIYGDCFISGFIEGGDLHGIVSIKVLDESKKEEIHRQLKGKLSSASSGNQTGGDFQAALSHTETTITMSWSGGGQVKPSNEEWSLETLFRAAAGFPANVAKCPKYTWAVLTRYDNNSSFVEWAAASQIKLRRFDNVHRYTSDLLQTYLQYKLNMGVLQDVISAPGDYEVAALDPVKITVVALLAEKKAMKKEMESIVRQIDKLNFNPADLDSVESKSAIKCPELWATRLPIRKRNPKTDLFGDAPMKMQSRVGTVVAPREVVRNPRVGGGSLNKETLNQSGKTQSQGGQWEEKLHPQFLAWPRSYLPVGLSALHVPKDTNVRIRCFAENITKDSCTMNLSAWGDSFFNAGTCRWLQISADDRDIQYGRAETAHGGSLASTKSDIYFPYAYPTTPKVVVWLSKIDMQHSRRWCIGTSTSNITKTGFTIHIDTWGGHLLGSAQAMWVAYPADRPGIVGGSVSTSDMQQTENSHPGDKHIRLNFDSKAGFSAAPRVFTAINMLDIGSSDGLAVEVQCAGTSTSETTMKLEIWGTDPENVAGVSFLALADV</sequence>
<reference evidence="4 5" key="1">
    <citation type="submission" date="2024-02" db="EMBL/GenBank/DDBJ databases">
        <title>Discinaceae phylogenomics.</title>
        <authorList>
            <person name="Dirks A.C."/>
            <person name="James T.Y."/>
        </authorList>
    </citation>
    <scope>NUCLEOTIDE SEQUENCE [LARGE SCALE GENOMIC DNA]</scope>
    <source>
        <strain evidence="4 5">ACD0624</strain>
    </source>
</reference>
<feature type="coiled-coil region" evidence="1">
    <location>
        <begin position="315"/>
        <end position="342"/>
    </location>
</feature>
<organism evidence="4 5">
    <name type="scientific">Discina gigas</name>
    <dbReference type="NCBI Taxonomy" id="1032678"/>
    <lineage>
        <taxon>Eukaryota</taxon>
        <taxon>Fungi</taxon>
        <taxon>Dikarya</taxon>
        <taxon>Ascomycota</taxon>
        <taxon>Pezizomycotina</taxon>
        <taxon>Pezizomycetes</taxon>
        <taxon>Pezizales</taxon>
        <taxon>Discinaceae</taxon>
        <taxon>Discina</taxon>
    </lineage>
</organism>
<evidence type="ECO:0000313" key="4">
    <source>
        <dbReference type="EMBL" id="KAL0633173.1"/>
    </source>
</evidence>
<evidence type="ECO:0000256" key="1">
    <source>
        <dbReference type="SAM" id="Coils"/>
    </source>
</evidence>
<feature type="region of interest" description="Disordered" evidence="2">
    <location>
        <begin position="400"/>
        <end position="425"/>
    </location>
</feature>
<evidence type="ECO:0000259" key="3">
    <source>
        <dbReference type="Pfam" id="PF09458"/>
    </source>
</evidence>
<feature type="domain" description="H-type lectin" evidence="3">
    <location>
        <begin position="519"/>
        <end position="583"/>
    </location>
</feature>
<feature type="domain" description="H-type lectin" evidence="3">
    <location>
        <begin position="444"/>
        <end position="491"/>
    </location>
</feature>
<gene>
    <name evidence="4" type="ORF">Q9L58_007914</name>
</gene>
<dbReference type="Pfam" id="PF09458">
    <property type="entry name" value="H_lectin"/>
    <property type="match status" value="2"/>
</dbReference>
<dbReference type="InterPro" id="IPR019019">
    <property type="entry name" value="H-type_lectin_domain"/>
</dbReference>
<comment type="caution">
    <text evidence="4">The sequence shown here is derived from an EMBL/GenBank/DDBJ whole genome shotgun (WGS) entry which is preliminary data.</text>
</comment>
<dbReference type="Proteomes" id="UP001447188">
    <property type="component" value="Unassembled WGS sequence"/>
</dbReference>
<dbReference type="SUPFAM" id="SSF141086">
    <property type="entry name" value="Agglutinin HPA-like"/>
    <property type="match status" value="2"/>
</dbReference>